<organism evidence="3 4">
    <name type="scientific">Glycomyces buryatensis</name>
    <dbReference type="NCBI Taxonomy" id="2570927"/>
    <lineage>
        <taxon>Bacteria</taxon>
        <taxon>Bacillati</taxon>
        <taxon>Actinomycetota</taxon>
        <taxon>Actinomycetes</taxon>
        <taxon>Glycomycetales</taxon>
        <taxon>Glycomycetaceae</taxon>
        <taxon>Glycomyces</taxon>
    </lineage>
</organism>
<sequence>MSPDTAAKRPESGPAHHRAETQRRTQPQVPAPPGRPDTDHLRHHRDTPRRQSRMWTYITVAAVMIFVGALTFVATKLMTGPDAVEDTPERTVEAFLTALLDDRDPAAAAEWLCSDKADRDLTGVIEALSAADSEQTIAWSEVNETGRDVGQANVTAELDSGGHRATWTFGLVAEQGEPQWLVCDIDPA</sequence>
<accession>A0A4S8QHF0</accession>
<dbReference type="OrthoDB" id="5196193at2"/>
<keyword evidence="2" id="KW-1133">Transmembrane helix</keyword>
<comment type="caution">
    <text evidence="3">The sequence shown here is derived from an EMBL/GenBank/DDBJ whole genome shotgun (WGS) entry which is preliminary data.</text>
</comment>
<gene>
    <name evidence="3" type="ORF">FAB82_16470</name>
</gene>
<evidence type="ECO:0000256" key="2">
    <source>
        <dbReference type="SAM" id="Phobius"/>
    </source>
</evidence>
<feature type="transmembrane region" description="Helical" evidence="2">
    <location>
        <begin position="54"/>
        <end position="74"/>
    </location>
</feature>
<dbReference type="RefSeq" id="WP_136535629.1">
    <property type="nucleotide sequence ID" value="NZ_STGY01000060.1"/>
</dbReference>
<dbReference type="EMBL" id="STGY01000060">
    <property type="protein sequence ID" value="THV40114.1"/>
    <property type="molecule type" value="Genomic_DNA"/>
</dbReference>
<name>A0A4S8QHF0_9ACTN</name>
<evidence type="ECO:0000256" key="1">
    <source>
        <dbReference type="SAM" id="MobiDB-lite"/>
    </source>
</evidence>
<reference evidence="3 4" key="2">
    <citation type="submission" date="2019-05" db="EMBL/GenBank/DDBJ databases">
        <title>Glycomyces buryatensis sp. nov.</title>
        <authorList>
            <person name="Nikitina E."/>
        </authorList>
    </citation>
    <scope>NUCLEOTIDE SEQUENCE [LARGE SCALE GENOMIC DNA]</scope>
    <source>
        <strain evidence="3 4">18</strain>
    </source>
</reference>
<reference evidence="4" key="1">
    <citation type="submission" date="2019-04" db="EMBL/GenBank/DDBJ databases">
        <title>Nocardioides xinjiangensis sp. nov.</title>
        <authorList>
            <person name="Liu S."/>
        </authorList>
    </citation>
    <scope>NUCLEOTIDE SEQUENCE [LARGE SCALE GENOMIC DNA]</scope>
    <source>
        <strain evidence="4">18</strain>
    </source>
</reference>
<keyword evidence="4" id="KW-1185">Reference proteome</keyword>
<keyword evidence="2" id="KW-0812">Transmembrane</keyword>
<feature type="region of interest" description="Disordered" evidence="1">
    <location>
        <begin position="1"/>
        <end position="49"/>
    </location>
</feature>
<evidence type="ECO:0000313" key="3">
    <source>
        <dbReference type="EMBL" id="THV40114.1"/>
    </source>
</evidence>
<evidence type="ECO:0000313" key="4">
    <source>
        <dbReference type="Proteomes" id="UP000308760"/>
    </source>
</evidence>
<protein>
    <recommendedName>
        <fullName evidence="5">DUF4878 domain-containing protein</fullName>
    </recommendedName>
</protein>
<dbReference type="Proteomes" id="UP000308760">
    <property type="component" value="Unassembled WGS sequence"/>
</dbReference>
<evidence type="ECO:0008006" key="5">
    <source>
        <dbReference type="Google" id="ProtNLM"/>
    </source>
</evidence>
<proteinExistence type="predicted"/>
<dbReference type="AlphaFoldDB" id="A0A4S8QHF0"/>
<keyword evidence="2" id="KW-0472">Membrane</keyword>
<feature type="compositionally biased region" description="Basic and acidic residues" evidence="1">
    <location>
        <begin position="1"/>
        <end position="11"/>
    </location>
</feature>